<dbReference type="PANTHER" id="PTHR43712:SF16">
    <property type="entry name" value="O-METHYLTRANSFERASE ELCB"/>
    <property type="match status" value="1"/>
</dbReference>
<evidence type="ECO:0000256" key="3">
    <source>
        <dbReference type="ARBA" id="ARBA00022691"/>
    </source>
</evidence>
<evidence type="ECO:0000256" key="2">
    <source>
        <dbReference type="ARBA" id="ARBA00022679"/>
    </source>
</evidence>
<proteinExistence type="predicted"/>
<accession>A0A1Q8RNH5</accession>
<reference evidence="6 7" key="1">
    <citation type="submission" date="2016-11" db="EMBL/GenBank/DDBJ databases">
        <title>Draft Genome Assembly of Colletotrichum chlorophyti a pathogen of herbaceous plants.</title>
        <authorList>
            <person name="Gan P."/>
            <person name="Narusaka M."/>
            <person name="Tsushima A."/>
            <person name="Narusaka Y."/>
            <person name="Takano Y."/>
            <person name="Shirasu K."/>
        </authorList>
    </citation>
    <scope>NUCLEOTIDE SEQUENCE [LARGE SCALE GENOMIC DNA]</scope>
    <source>
        <strain evidence="6 7">NTL11</strain>
    </source>
</reference>
<evidence type="ECO:0000256" key="4">
    <source>
        <dbReference type="SAM" id="MobiDB-lite"/>
    </source>
</evidence>
<dbReference type="STRING" id="708187.A0A1Q8RNH5"/>
<evidence type="ECO:0000313" key="7">
    <source>
        <dbReference type="Proteomes" id="UP000186583"/>
    </source>
</evidence>
<dbReference type="PROSITE" id="PS51683">
    <property type="entry name" value="SAM_OMT_II"/>
    <property type="match status" value="1"/>
</dbReference>
<keyword evidence="3" id="KW-0949">S-adenosyl-L-methionine</keyword>
<dbReference type="EMBL" id="MPGH01000155">
    <property type="protein sequence ID" value="OLN85733.1"/>
    <property type="molecule type" value="Genomic_DNA"/>
</dbReference>
<protein>
    <submittedName>
        <fullName evidence="6">Sterigmatocystin 8-O-methyltransferase</fullName>
    </submittedName>
</protein>
<dbReference type="InterPro" id="IPR036388">
    <property type="entry name" value="WH-like_DNA-bd_sf"/>
</dbReference>
<dbReference type="GO" id="GO:0008171">
    <property type="term" value="F:O-methyltransferase activity"/>
    <property type="evidence" value="ECO:0007669"/>
    <property type="project" value="InterPro"/>
</dbReference>
<comment type="caution">
    <text evidence="6">The sequence shown here is derived from an EMBL/GenBank/DDBJ whole genome shotgun (WGS) entry which is preliminary data.</text>
</comment>
<feature type="compositionally biased region" description="Polar residues" evidence="4">
    <location>
        <begin position="23"/>
        <end position="42"/>
    </location>
</feature>
<feature type="region of interest" description="Disordered" evidence="4">
    <location>
        <begin position="1"/>
        <end position="42"/>
    </location>
</feature>
<evidence type="ECO:0000259" key="5">
    <source>
        <dbReference type="Pfam" id="PF00891"/>
    </source>
</evidence>
<name>A0A1Q8RNH5_9PEZI</name>
<feature type="compositionally biased region" description="Polar residues" evidence="4">
    <location>
        <begin position="1"/>
        <end position="15"/>
    </location>
</feature>
<dbReference type="SUPFAM" id="SSF46785">
    <property type="entry name" value="Winged helix' DNA-binding domain"/>
    <property type="match status" value="1"/>
</dbReference>
<keyword evidence="1 6" id="KW-0489">Methyltransferase</keyword>
<dbReference type="PANTHER" id="PTHR43712">
    <property type="entry name" value="PUTATIVE (AFU_ORTHOLOGUE AFUA_4G14580)-RELATED"/>
    <property type="match status" value="1"/>
</dbReference>
<dbReference type="Proteomes" id="UP000186583">
    <property type="component" value="Unassembled WGS sequence"/>
</dbReference>
<keyword evidence="2 6" id="KW-0808">Transferase</keyword>
<dbReference type="SUPFAM" id="SSF53335">
    <property type="entry name" value="S-adenosyl-L-methionine-dependent methyltransferases"/>
    <property type="match status" value="1"/>
</dbReference>
<feature type="domain" description="O-methyltransferase C-terminal" evidence="5">
    <location>
        <begin position="249"/>
        <end position="445"/>
    </location>
</feature>
<dbReference type="Gene3D" id="1.10.10.10">
    <property type="entry name" value="Winged helix-like DNA-binding domain superfamily/Winged helix DNA-binding domain"/>
    <property type="match status" value="1"/>
</dbReference>
<keyword evidence="7" id="KW-1185">Reference proteome</keyword>
<feature type="region of interest" description="Disordered" evidence="4">
    <location>
        <begin position="475"/>
        <end position="494"/>
    </location>
</feature>
<dbReference type="GO" id="GO:0032259">
    <property type="term" value="P:methylation"/>
    <property type="evidence" value="ECO:0007669"/>
    <property type="project" value="UniProtKB-KW"/>
</dbReference>
<evidence type="ECO:0000313" key="6">
    <source>
        <dbReference type="EMBL" id="OLN85733.1"/>
    </source>
</evidence>
<gene>
    <name evidence="6" type="ORF">CCHL11_07790</name>
</gene>
<dbReference type="Gene3D" id="3.40.50.150">
    <property type="entry name" value="Vaccinia Virus protein VP39"/>
    <property type="match status" value="1"/>
</dbReference>
<sequence>MFNLSNWPASGNSPTAAAKANPAGSTARSVDTSSHSISGTRCISRSPSRMIELARIIASETDKLESYMTENNLPMPGLDPNGPSDFPNLPEDIEKSRMEIINATRELEALAHGPKEDIRWKAWSYQDSLSLQLVNHFGLAKLVPVDGIITLAELQTKTSLDVVNLARVLRHAMTNRIFCEPSPGVIAHTATSRLLSEDQTLQDWIGYNLEDNFPASAHVLQALKAHPEATSLTRTGFNFAFNTVDKEPMFVTFEKDPARARRFGGAMVSLTGGGGYEIKHLVDSYDFSDVDAQGGTLVDIGGSHGFVCVDLAKKWKNMKFVVQDLQETVDSAPKPISSDAQVADRIQLMAHDFFTDQVVKNADVYFFRWIIHNYPTPYAVSILKNLVPALKPGAKVVIKDHCLREPGQETPWDERIIRSMDMVMLAVLNAQERNEEEYRNLFKAADERFVFNGVLRPKGCRMSIIEAVWDPEGVQKRADTDPLSKETAAQDVNE</sequence>
<dbReference type="InterPro" id="IPR016461">
    <property type="entry name" value="COMT-like"/>
</dbReference>
<dbReference type="InterPro" id="IPR001077">
    <property type="entry name" value="COMT_C"/>
</dbReference>
<feature type="compositionally biased region" description="Basic and acidic residues" evidence="4">
    <location>
        <begin position="475"/>
        <end position="484"/>
    </location>
</feature>
<dbReference type="InterPro" id="IPR029063">
    <property type="entry name" value="SAM-dependent_MTases_sf"/>
</dbReference>
<dbReference type="OrthoDB" id="1606438at2759"/>
<dbReference type="Pfam" id="PF00891">
    <property type="entry name" value="Methyltransf_2"/>
    <property type="match status" value="1"/>
</dbReference>
<organism evidence="6 7">
    <name type="scientific">Colletotrichum chlorophyti</name>
    <dbReference type="NCBI Taxonomy" id="708187"/>
    <lineage>
        <taxon>Eukaryota</taxon>
        <taxon>Fungi</taxon>
        <taxon>Dikarya</taxon>
        <taxon>Ascomycota</taxon>
        <taxon>Pezizomycotina</taxon>
        <taxon>Sordariomycetes</taxon>
        <taxon>Hypocreomycetidae</taxon>
        <taxon>Glomerellales</taxon>
        <taxon>Glomerellaceae</taxon>
        <taxon>Colletotrichum</taxon>
    </lineage>
</organism>
<dbReference type="InterPro" id="IPR036390">
    <property type="entry name" value="WH_DNA-bd_sf"/>
</dbReference>
<dbReference type="AlphaFoldDB" id="A0A1Q8RNH5"/>
<evidence type="ECO:0000256" key="1">
    <source>
        <dbReference type="ARBA" id="ARBA00022603"/>
    </source>
</evidence>